<evidence type="ECO:0000256" key="1">
    <source>
        <dbReference type="SAM" id="MobiDB-lite"/>
    </source>
</evidence>
<dbReference type="EMBL" id="SUPK01000014">
    <property type="protein sequence ID" value="TJY38504.1"/>
    <property type="molecule type" value="Genomic_DNA"/>
</dbReference>
<evidence type="ECO:0000313" key="2">
    <source>
        <dbReference type="EMBL" id="TJY38504.1"/>
    </source>
</evidence>
<dbReference type="AlphaFoldDB" id="A0A4U0F3W8"/>
<dbReference type="Proteomes" id="UP000309673">
    <property type="component" value="Unassembled WGS sequence"/>
</dbReference>
<accession>A0A4U0F3W8</accession>
<sequence>MAVERPAPPRGDSSPIRVSPGRAVPEPERSSSRGNASSGSTNRSRNRSRNRSDRSRSRSRQKPFFSTLTVVWVQSSGVPFNTTGFFATLSQDDVIIETAFFDSFGVVRFRNVQPVRSARLTLRVFDRNGVLFRTRIFSPGVETLVIIG</sequence>
<reference evidence="2 3" key="1">
    <citation type="submission" date="2019-04" db="EMBL/GenBank/DDBJ databases">
        <title>Cohnella sp. nov., isolated from soil.</title>
        <authorList>
            <person name="Kim W."/>
        </authorList>
    </citation>
    <scope>NUCLEOTIDE SEQUENCE [LARGE SCALE GENOMIC DNA]</scope>
    <source>
        <strain evidence="2 3">CAU 1483</strain>
    </source>
</reference>
<organism evidence="2 3">
    <name type="scientific">Cohnella pontilimi</name>
    <dbReference type="NCBI Taxonomy" id="2564100"/>
    <lineage>
        <taxon>Bacteria</taxon>
        <taxon>Bacillati</taxon>
        <taxon>Bacillota</taxon>
        <taxon>Bacilli</taxon>
        <taxon>Bacillales</taxon>
        <taxon>Paenibacillaceae</taxon>
        <taxon>Cohnella</taxon>
    </lineage>
</organism>
<keyword evidence="3" id="KW-1185">Reference proteome</keyword>
<protein>
    <submittedName>
        <fullName evidence="2">Uncharacterized protein</fullName>
    </submittedName>
</protein>
<feature type="compositionally biased region" description="Low complexity" evidence="1">
    <location>
        <begin position="32"/>
        <end position="43"/>
    </location>
</feature>
<gene>
    <name evidence="2" type="ORF">E5161_20185</name>
</gene>
<proteinExistence type="predicted"/>
<dbReference type="OrthoDB" id="2678943at2"/>
<feature type="region of interest" description="Disordered" evidence="1">
    <location>
        <begin position="1"/>
        <end position="61"/>
    </location>
</feature>
<name>A0A4U0F3W8_9BACL</name>
<comment type="caution">
    <text evidence="2">The sequence shown here is derived from an EMBL/GenBank/DDBJ whole genome shotgun (WGS) entry which is preliminary data.</text>
</comment>
<evidence type="ECO:0000313" key="3">
    <source>
        <dbReference type="Proteomes" id="UP000309673"/>
    </source>
</evidence>
<dbReference type="RefSeq" id="WP_136779683.1">
    <property type="nucleotide sequence ID" value="NZ_SUPK01000014.1"/>
</dbReference>